<keyword evidence="3" id="KW-0378">Hydrolase</keyword>
<feature type="signal peptide" evidence="1">
    <location>
        <begin position="1"/>
        <end position="21"/>
    </location>
</feature>
<dbReference type="InterPro" id="IPR010333">
    <property type="entry name" value="VirJ"/>
</dbReference>
<proteinExistence type="predicted"/>
<evidence type="ECO:0000256" key="1">
    <source>
        <dbReference type="SAM" id="SignalP"/>
    </source>
</evidence>
<feature type="domain" description="Bacterial virulence" evidence="2">
    <location>
        <begin position="260"/>
        <end position="450"/>
    </location>
</feature>
<accession>A0ABT8SSH5</accession>
<dbReference type="RefSeq" id="WP_302075122.1">
    <property type="nucleotide sequence ID" value="NZ_JAUKWQ010000001.1"/>
</dbReference>
<dbReference type="PIRSF" id="PIRSF029063">
    <property type="entry name" value="IV_sec_VirJ"/>
    <property type="match status" value="1"/>
</dbReference>
<evidence type="ECO:0000313" key="3">
    <source>
        <dbReference type="EMBL" id="MDO1580983.1"/>
    </source>
</evidence>
<dbReference type="EMBL" id="JAUKWQ010000001">
    <property type="protein sequence ID" value="MDO1580983.1"/>
    <property type="molecule type" value="Genomic_DNA"/>
</dbReference>
<sequence length="453" mass="48404">MKKLIAGLSILAGLAAQPAASQTATQSFDLGMLPQPHIVLPKGQMKANIFLLSDMNGWGAEEDKQARTLADKGAVVIGIDLPSYLAALNKDEGECVYMISDIESVAQQVQRSLGNGNYKTPIIAGIGEGGALVLGMASQTPPATIGEAVAIDPKAAVPLQKELCTPADKKTVPEGIIYGLSEGELPMPISIIQSKGADEESKRHSKELQAAHPDVDIESVDAEPVDALLKALSDAIVASAALEEPLGLPLTILDTKPKWDTIAIIYSGDGGWRDIDSEVGAVLQQDGVPVVGVDALRYFWSEKKPEQTSADLSRIIRAYRKQWNVSNVLLIGYSFGADILPATFNMLPETDRSKVIMMSLLGLSRQSNFEISVSGWLGGKGSGRGGDPTVQLEKVDPKIIQCVYGTEDEGQACTALQPRGVETLGIEGGHHFDEDYENLAKQILVALKKRLKK</sequence>
<dbReference type="Pfam" id="PF06057">
    <property type="entry name" value="VirJ"/>
    <property type="match status" value="1"/>
</dbReference>
<keyword evidence="1" id="KW-0732">Signal</keyword>
<comment type="caution">
    <text evidence="3">The sequence shown here is derived from an EMBL/GenBank/DDBJ whole genome shotgun (WGS) entry which is preliminary data.</text>
</comment>
<name>A0ABT8SSH5_9HYPH</name>
<reference evidence="3" key="2">
    <citation type="submission" date="2023-07" db="EMBL/GenBank/DDBJ databases">
        <authorList>
            <person name="Sun H."/>
        </authorList>
    </citation>
    <scope>NUCLEOTIDE SEQUENCE</scope>
    <source>
        <strain evidence="3">05753</strain>
    </source>
</reference>
<dbReference type="Proteomes" id="UP001169006">
    <property type="component" value="Unassembled WGS sequence"/>
</dbReference>
<dbReference type="GO" id="GO:0016787">
    <property type="term" value="F:hydrolase activity"/>
    <property type="evidence" value="ECO:0007669"/>
    <property type="project" value="UniProtKB-KW"/>
</dbReference>
<gene>
    <name evidence="3" type="ORF">Q2T52_02650</name>
</gene>
<reference evidence="3" key="1">
    <citation type="journal article" date="2015" name="Int. J. Syst. Evol. Microbiol.">
        <title>Rhizobium oryzicola sp. nov., potential plant-growth-promoting endophytic bacteria isolated from rice roots.</title>
        <authorList>
            <person name="Zhang X.X."/>
            <person name="Gao J.S."/>
            <person name="Cao Y.H."/>
            <person name="Sheirdil R.A."/>
            <person name="Wang X.C."/>
            <person name="Zhang L."/>
        </authorList>
    </citation>
    <scope>NUCLEOTIDE SEQUENCE</scope>
    <source>
        <strain evidence="3">05753</strain>
    </source>
</reference>
<dbReference type="InterPro" id="IPR029058">
    <property type="entry name" value="AB_hydrolase_fold"/>
</dbReference>
<protein>
    <submittedName>
        <fullName evidence="3">AcvB/VirJ family lysyl-phosphatidylglycerol hydrolase</fullName>
    </submittedName>
</protein>
<dbReference type="Gene3D" id="3.40.50.1820">
    <property type="entry name" value="alpha/beta hydrolase"/>
    <property type="match status" value="2"/>
</dbReference>
<evidence type="ECO:0000259" key="2">
    <source>
        <dbReference type="Pfam" id="PF06057"/>
    </source>
</evidence>
<keyword evidence="4" id="KW-1185">Reference proteome</keyword>
<organism evidence="3 4">
    <name type="scientific">Rhizobium oryzicola</name>
    <dbReference type="NCBI Taxonomy" id="1232668"/>
    <lineage>
        <taxon>Bacteria</taxon>
        <taxon>Pseudomonadati</taxon>
        <taxon>Pseudomonadota</taxon>
        <taxon>Alphaproteobacteria</taxon>
        <taxon>Hyphomicrobiales</taxon>
        <taxon>Rhizobiaceae</taxon>
        <taxon>Rhizobium/Agrobacterium group</taxon>
        <taxon>Rhizobium</taxon>
    </lineage>
</organism>
<dbReference type="InterPro" id="IPR011225">
    <property type="entry name" value="IV_sec_VirJ"/>
</dbReference>
<evidence type="ECO:0000313" key="4">
    <source>
        <dbReference type="Proteomes" id="UP001169006"/>
    </source>
</evidence>
<feature type="chain" id="PRO_5046823840" evidence="1">
    <location>
        <begin position="22"/>
        <end position="453"/>
    </location>
</feature>
<dbReference type="SUPFAM" id="SSF53474">
    <property type="entry name" value="alpha/beta-Hydrolases"/>
    <property type="match status" value="2"/>
</dbReference>